<accession>A0AAD8A142</accession>
<evidence type="ECO:0000259" key="3">
    <source>
        <dbReference type="PROSITE" id="PS50118"/>
    </source>
</evidence>
<feature type="non-terminal residue" evidence="4">
    <location>
        <position position="258"/>
    </location>
</feature>
<keyword evidence="1" id="KW-0539">Nucleus</keyword>
<dbReference type="Pfam" id="PF00505">
    <property type="entry name" value="HMG_box"/>
    <property type="match status" value="1"/>
</dbReference>
<dbReference type="Gene3D" id="1.10.30.10">
    <property type="entry name" value="High mobility group box domain"/>
    <property type="match status" value="1"/>
</dbReference>
<dbReference type="GO" id="GO:0003677">
    <property type="term" value="F:DNA binding"/>
    <property type="evidence" value="ECO:0007669"/>
    <property type="project" value="UniProtKB-UniRule"/>
</dbReference>
<proteinExistence type="predicted"/>
<dbReference type="PROSITE" id="PS50118">
    <property type="entry name" value="HMG_BOX_2"/>
    <property type="match status" value="1"/>
</dbReference>
<evidence type="ECO:0000313" key="4">
    <source>
        <dbReference type="EMBL" id="KAJ9590675.1"/>
    </source>
</evidence>
<evidence type="ECO:0000313" key="5">
    <source>
        <dbReference type="Proteomes" id="UP001233999"/>
    </source>
</evidence>
<feature type="non-terminal residue" evidence="4">
    <location>
        <position position="1"/>
    </location>
</feature>
<name>A0AAD8A142_DIPPU</name>
<feature type="region of interest" description="Disordered" evidence="2">
    <location>
        <begin position="1"/>
        <end position="156"/>
    </location>
</feature>
<dbReference type="AlphaFoldDB" id="A0AAD8A142"/>
<dbReference type="EMBL" id="JASPKZ010004197">
    <property type="protein sequence ID" value="KAJ9590675.1"/>
    <property type="molecule type" value="Genomic_DNA"/>
</dbReference>
<dbReference type="InterPro" id="IPR036910">
    <property type="entry name" value="HMG_box_dom_sf"/>
</dbReference>
<feature type="DNA-binding region" description="HMG box" evidence="1">
    <location>
        <begin position="162"/>
        <end position="228"/>
    </location>
</feature>
<feature type="domain" description="HMG box" evidence="3">
    <location>
        <begin position="162"/>
        <end position="228"/>
    </location>
</feature>
<dbReference type="InterPro" id="IPR009071">
    <property type="entry name" value="HMG_box_dom"/>
</dbReference>
<feature type="compositionally biased region" description="Basic and acidic residues" evidence="2">
    <location>
        <begin position="9"/>
        <end position="24"/>
    </location>
</feature>
<dbReference type="SUPFAM" id="SSF47095">
    <property type="entry name" value="HMG-box"/>
    <property type="match status" value="1"/>
</dbReference>
<keyword evidence="1" id="KW-0238">DNA-binding</keyword>
<keyword evidence="5" id="KW-1185">Reference proteome</keyword>
<evidence type="ECO:0000256" key="1">
    <source>
        <dbReference type="PROSITE-ProRule" id="PRU00267"/>
    </source>
</evidence>
<evidence type="ECO:0000256" key="2">
    <source>
        <dbReference type="SAM" id="MobiDB-lite"/>
    </source>
</evidence>
<dbReference type="SMART" id="SM00398">
    <property type="entry name" value="HMG"/>
    <property type="match status" value="1"/>
</dbReference>
<dbReference type="GO" id="GO:0005634">
    <property type="term" value="C:nucleus"/>
    <property type="evidence" value="ECO:0007669"/>
    <property type="project" value="UniProtKB-UniRule"/>
</dbReference>
<gene>
    <name evidence="4" type="ORF">L9F63_016303</name>
</gene>
<organism evidence="4 5">
    <name type="scientific">Diploptera punctata</name>
    <name type="common">Pacific beetle cockroach</name>
    <dbReference type="NCBI Taxonomy" id="6984"/>
    <lineage>
        <taxon>Eukaryota</taxon>
        <taxon>Metazoa</taxon>
        <taxon>Ecdysozoa</taxon>
        <taxon>Arthropoda</taxon>
        <taxon>Hexapoda</taxon>
        <taxon>Insecta</taxon>
        <taxon>Pterygota</taxon>
        <taxon>Neoptera</taxon>
        <taxon>Polyneoptera</taxon>
        <taxon>Dictyoptera</taxon>
        <taxon>Blattodea</taxon>
        <taxon>Blaberoidea</taxon>
        <taxon>Blaberidae</taxon>
        <taxon>Diplopterinae</taxon>
        <taxon>Diploptera</taxon>
    </lineage>
</organism>
<feature type="compositionally biased region" description="Basic residues" evidence="2">
    <location>
        <begin position="44"/>
        <end position="156"/>
    </location>
</feature>
<reference evidence="4" key="2">
    <citation type="submission" date="2023-05" db="EMBL/GenBank/DDBJ databases">
        <authorList>
            <person name="Fouks B."/>
        </authorList>
    </citation>
    <scope>NUCLEOTIDE SEQUENCE</scope>
    <source>
        <strain evidence="4">Stay&amp;Tobe</strain>
        <tissue evidence="4">Testes</tissue>
    </source>
</reference>
<comment type="caution">
    <text evidence="4">The sequence shown here is derived from an EMBL/GenBank/DDBJ whole genome shotgun (WGS) entry which is preliminary data.</text>
</comment>
<dbReference type="Proteomes" id="UP001233999">
    <property type="component" value="Unassembled WGS sequence"/>
</dbReference>
<protein>
    <recommendedName>
        <fullName evidence="3">HMG box domain-containing protein</fullName>
    </recommendedName>
</protein>
<sequence length="258" mass="29813">KKCKKGKKGRQDAFTRGCKEDSMKRTTGIKPQNIKSRIQSDGKRSKRGRFSSRCRSRSRSHGRRRRTSKKRSSKRSRKGRSSSRCRSRCSKRSTKGRSSARCRSRSRSRSRFGRRVKTSKRRRSKRSTKGRSSVRCRSRSRSRSRSRGRRRMISKRRCSGKYGKNVNPFFNFLKTFREKYKGTGSRASVIAKKGAEMWKSMSCEQKLEYIRQACEAQKKYGAKIRTWDLSRGQDSNPRFHLDDGSVASARAAASTGIP</sequence>
<reference evidence="4" key="1">
    <citation type="journal article" date="2023" name="IScience">
        <title>Live-bearing cockroach genome reveals convergent evolutionary mechanisms linked to viviparity in insects and beyond.</title>
        <authorList>
            <person name="Fouks B."/>
            <person name="Harrison M.C."/>
            <person name="Mikhailova A.A."/>
            <person name="Marchal E."/>
            <person name="English S."/>
            <person name="Carruthers M."/>
            <person name="Jennings E.C."/>
            <person name="Chiamaka E.L."/>
            <person name="Frigard R.A."/>
            <person name="Pippel M."/>
            <person name="Attardo G.M."/>
            <person name="Benoit J.B."/>
            <person name="Bornberg-Bauer E."/>
            <person name="Tobe S.S."/>
        </authorList>
    </citation>
    <scope>NUCLEOTIDE SEQUENCE</scope>
    <source>
        <strain evidence="4">Stay&amp;Tobe</strain>
    </source>
</reference>